<sequence>MAQKDPDLLTEKLVSYVDYVSKAVSSKKILEKDIIAMDETAVWFDMVSPSTVDTRGAKSGHDTKKAILPLSSLTKPTAPN</sequence>
<name>A0AAW2ATB6_CULAL</name>
<evidence type="ECO:0000313" key="2">
    <source>
        <dbReference type="Proteomes" id="UP001479290"/>
    </source>
</evidence>
<proteinExistence type="predicted"/>
<keyword evidence="2" id="KW-1185">Reference proteome</keyword>
<comment type="caution">
    <text evidence="1">The sequence shown here is derived from an EMBL/GenBank/DDBJ whole genome shotgun (WGS) entry which is preliminary data.</text>
</comment>
<dbReference type="Proteomes" id="UP001479290">
    <property type="component" value="Unassembled WGS sequence"/>
</dbReference>
<dbReference type="AlphaFoldDB" id="A0AAW2ATB6"/>
<evidence type="ECO:0000313" key="1">
    <source>
        <dbReference type="EMBL" id="KAK9977000.1"/>
    </source>
</evidence>
<gene>
    <name evidence="1" type="ORF">ABG768_018821</name>
</gene>
<accession>A0AAW2ATB6</accession>
<organism evidence="1 2">
    <name type="scientific">Culter alburnus</name>
    <name type="common">Topmouth culter</name>
    <dbReference type="NCBI Taxonomy" id="194366"/>
    <lineage>
        <taxon>Eukaryota</taxon>
        <taxon>Metazoa</taxon>
        <taxon>Chordata</taxon>
        <taxon>Craniata</taxon>
        <taxon>Vertebrata</taxon>
        <taxon>Euteleostomi</taxon>
        <taxon>Actinopterygii</taxon>
        <taxon>Neopterygii</taxon>
        <taxon>Teleostei</taxon>
        <taxon>Ostariophysi</taxon>
        <taxon>Cypriniformes</taxon>
        <taxon>Xenocyprididae</taxon>
        <taxon>Xenocypridinae</taxon>
        <taxon>Culter</taxon>
    </lineage>
</organism>
<protein>
    <submittedName>
        <fullName evidence="1">Uncharacterized protein</fullName>
    </submittedName>
</protein>
<reference evidence="1 2" key="1">
    <citation type="submission" date="2024-05" db="EMBL/GenBank/DDBJ databases">
        <title>A high-quality chromosomal-level genome assembly of Topmouth culter (Culter alburnus).</title>
        <authorList>
            <person name="Zhao H."/>
        </authorList>
    </citation>
    <scope>NUCLEOTIDE SEQUENCE [LARGE SCALE GENOMIC DNA]</scope>
    <source>
        <strain evidence="1">CATC2023</strain>
        <tissue evidence="1">Muscle</tissue>
    </source>
</reference>
<dbReference type="EMBL" id="JAWDJR010000003">
    <property type="protein sequence ID" value="KAK9977000.1"/>
    <property type="molecule type" value="Genomic_DNA"/>
</dbReference>